<evidence type="ECO:0000313" key="2">
    <source>
        <dbReference type="Proteomes" id="UP000187526"/>
    </source>
</evidence>
<evidence type="ECO:0008006" key="3">
    <source>
        <dbReference type="Google" id="ProtNLM"/>
    </source>
</evidence>
<protein>
    <recommendedName>
        <fullName evidence="3">N-acetyl sugar amidotransferase</fullName>
    </recommendedName>
</protein>
<keyword evidence="2" id="KW-1185">Reference proteome</keyword>
<name>A0A1R1I734_9RHOO</name>
<dbReference type="Gene3D" id="3.40.50.620">
    <property type="entry name" value="HUPs"/>
    <property type="match status" value="1"/>
</dbReference>
<dbReference type="SUPFAM" id="SSF52402">
    <property type="entry name" value="Adenine nucleotide alpha hydrolases-like"/>
    <property type="match status" value="1"/>
</dbReference>
<dbReference type="EMBL" id="MTHD01000002">
    <property type="protein sequence ID" value="OMG54563.1"/>
    <property type="molecule type" value="Genomic_DNA"/>
</dbReference>
<organism evidence="1 2">
    <name type="scientific">Azonexus hydrophilus</name>
    <dbReference type="NCBI Taxonomy" id="418702"/>
    <lineage>
        <taxon>Bacteria</taxon>
        <taxon>Pseudomonadati</taxon>
        <taxon>Pseudomonadota</taxon>
        <taxon>Betaproteobacteria</taxon>
        <taxon>Rhodocyclales</taxon>
        <taxon>Azonexaceae</taxon>
        <taxon>Azonexus</taxon>
    </lineage>
</organism>
<dbReference type="OrthoDB" id="8557965at2"/>
<comment type="caution">
    <text evidence="1">The sequence shown here is derived from an EMBL/GenBank/DDBJ whole genome shotgun (WGS) entry which is preliminary data.</text>
</comment>
<dbReference type="STRING" id="418702.BJN45_04870"/>
<gene>
    <name evidence="1" type="ORF">BJN45_04870</name>
</gene>
<sequence length="372" mass="43097">MAMRYCSRCVMPDTKPGLVIDHEGICSACRSVEKKHLIDWEGRAARLKALCDQVRGSNGNGYECVVPVSGGKDSVYQAYMMSRVYKLKTLGIVLVPHLQTREGVLNLNAMVSNLGIDLLKVSVRPSTLQKIRRIAFLEIGNPGYGDHRVVFAGVARAALFYGAPLVVWGEDIAVEFGGNTAKSAEDEGSAEDLISNDLFRESSFDDLLKGRVDENELFFYVNPEKEEFQRRRIKSIYLGYYHWWDGYKHLGVAREFGFQPRQKGPLSGNVLDYDNIDEKLCEIHIWFKFLKFGFWRPTDQCCYHIWNGRMTREQAVELVREKQYEFPHEYLNEFLEYHQLTGAEFRACEERWRNHDIWHKVNGQWRLKNEVC</sequence>
<dbReference type="Proteomes" id="UP000187526">
    <property type="component" value="Unassembled WGS sequence"/>
</dbReference>
<dbReference type="AlphaFoldDB" id="A0A1R1I734"/>
<dbReference type="NCBIfam" id="TIGR03573">
    <property type="entry name" value="WbuX"/>
    <property type="match status" value="1"/>
</dbReference>
<dbReference type="InterPro" id="IPR020022">
    <property type="entry name" value="N-acetyl_sugar_amidoTrfase"/>
</dbReference>
<accession>A0A1R1I734</accession>
<dbReference type="InterPro" id="IPR014729">
    <property type="entry name" value="Rossmann-like_a/b/a_fold"/>
</dbReference>
<reference evidence="1 2" key="1">
    <citation type="submission" date="2016-10" db="EMBL/GenBank/DDBJ databases">
        <title>Alkaliphiles isolated from bioreactors.</title>
        <authorList>
            <person name="Salah Z."/>
            <person name="Rout S.P."/>
            <person name="Humphreys P.N."/>
        </authorList>
    </citation>
    <scope>NUCLEOTIDE SEQUENCE [LARGE SCALE GENOMIC DNA]</scope>
    <source>
        <strain evidence="1 2">ZS02</strain>
    </source>
</reference>
<proteinExistence type="predicted"/>
<evidence type="ECO:0000313" key="1">
    <source>
        <dbReference type="EMBL" id="OMG54563.1"/>
    </source>
</evidence>